<feature type="transmembrane region" description="Helical" evidence="1">
    <location>
        <begin position="134"/>
        <end position="159"/>
    </location>
</feature>
<evidence type="ECO:0000313" key="3">
    <source>
        <dbReference type="Proteomes" id="UP000022835"/>
    </source>
</evidence>
<dbReference type="InterPro" id="IPR007403">
    <property type="entry name" value="DUF456"/>
</dbReference>
<dbReference type="RefSeq" id="WP_036342564.1">
    <property type="nucleotide sequence ID" value="NZ_JALN02000001.1"/>
</dbReference>
<dbReference type="OrthoDB" id="3577600at2"/>
<organism evidence="2 3">
    <name type="scientific">Mycolicibacterium aromaticivorans JS19b1 = JCM 16368</name>
    <dbReference type="NCBI Taxonomy" id="1440774"/>
    <lineage>
        <taxon>Bacteria</taxon>
        <taxon>Bacillati</taxon>
        <taxon>Actinomycetota</taxon>
        <taxon>Actinomycetes</taxon>
        <taxon>Mycobacteriales</taxon>
        <taxon>Mycobacteriaceae</taxon>
        <taxon>Mycolicibacterium</taxon>
    </lineage>
</organism>
<protein>
    <submittedName>
        <fullName evidence="2">Membrane protein</fullName>
    </submittedName>
</protein>
<feature type="transmembrane region" description="Helical" evidence="1">
    <location>
        <begin position="45"/>
        <end position="68"/>
    </location>
</feature>
<keyword evidence="1" id="KW-1133">Transmembrane helix</keyword>
<keyword evidence="1" id="KW-0812">Transmembrane</keyword>
<evidence type="ECO:0000256" key="1">
    <source>
        <dbReference type="SAM" id="Phobius"/>
    </source>
</evidence>
<accession>A0A064CK64</accession>
<dbReference type="eggNOG" id="COG2839">
    <property type="taxonomic scope" value="Bacteria"/>
</dbReference>
<comment type="caution">
    <text evidence="2">The sequence shown here is derived from an EMBL/GenBank/DDBJ whole genome shotgun (WGS) entry which is preliminary data.</text>
</comment>
<dbReference type="EMBL" id="JALN02000001">
    <property type="protein sequence ID" value="KDF00062.1"/>
    <property type="molecule type" value="Genomic_DNA"/>
</dbReference>
<dbReference type="Pfam" id="PF04306">
    <property type="entry name" value="DUF456"/>
    <property type="match status" value="1"/>
</dbReference>
<feature type="transmembrane region" description="Helical" evidence="1">
    <location>
        <begin position="88"/>
        <end position="113"/>
    </location>
</feature>
<dbReference type="AlphaFoldDB" id="A0A064CK64"/>
<reference evidence="2" key="1">
    <citation type="submission" date="2014-05" db="EMBL/GenBank/DDBJ databases">
        <title>Genome sequence of Mycobacterium aromaticivorans strain JS19b1T (= DSM 45407T).</title>
        <authorList>
            <person name="Kwak Y."/>
            <person name="Park G.-S."/>
            <person name="Li Q.X."/>
            <person name="Lee S.-E."/>
            <person name="Shin J.-H."/>
        </authorList>
    </citation>
    <scope>NUCLEOTIDE SEQUENCE [LARGE SCALE GENOMIC DNA]</scope>
    <source>
        <strain evidence="2">JS19b1</strain>
    </source>
</reference>
<sequence>MSTGGVVLVGLAIAVGLVGVIVPLLPGTLLVYAAIAGWAAVEHSLVSWVVLGMVTVVLGAGLLIKYLWPARRMRAGEVGRWTLAAGAALGVIGFFVVPVIGLVFGFVLGVYLAELASRRDQRRAWAATVLALKAAALSVGVELTGGLIATAVWVAGLLLTQ</sequence>
<name>A0A064CK64_9MYCO</name>
<keyword evidence="3" id="KW-1185">Reference proteome</keyword>
<feature type="transmembrane region" description="Helical" evidence="1">
    <location>
        <begin position="6"/>
        <end position="33"/>
    </location>
</feature>
<dbReference type="STRING" id="1440774.Y900_014210"/>
<proteinExistence type="predicted"/>
<keyword evidence="1" id="KW-0472">Membrane</keyword>
<dbReference type="Proteomes" id="UP000022835">
    <property type="component" value="Unassembled WGS sequence"/>
</dbReference>
<gene>
    <name evidence="2" type="ORF">Y900_014210</name>
</gene>
<evidence type="ECO:0000313" key="2">
    <source>
        <dbReference type="EMBL" id="KDF00062.1"/>
    </source>
</evidence>